<dbReference type="EMBL" id="LR796612">
    <property type="protein sequence ID" value="CAB4154348.1"/>
    <property type="molecule type" value="Genomic_DNA"/>
</dbReference>
<accession>A0A6J5NBD3</accession>
<organism evidence="1">
    <name type="scientific">uncultured Caudovirales phage</name>
    <dbReference type="NCBI Taxonomy" id="2100421"/>
    <lineage>
        <taxon>Viruses</taxon>
        <taxon>Duplodnaviria</taxon>
        <taxon>Heunggongvirae</taxon>
        <taxon>Uroviricota</taxon>
        <taxon>Caudoviricetes</taxon>
        <taxon>Peduoviridae</taxon>
        <taxon>Maltschvirus</taxon>
        <taxon>Maltschvirus maltsch</taxon>
    </lineage>
</organism>
<protein>
    <submittedName>
        <fullName evidence="1">Uncharacterized protein</fullName>
    </submittedName>
</protein>
<sequence>MSYNPNRTSTSTNVHCHGDNTVTMGFNDHSDAAMPFHVMKLEAGEHTLNVFFRHHDGPNLVEVLRNIVESATAQLEELSTHAWVNAIEELSTEVA</sequence>
<reference evidence="1" key="1">
    <citation type="submission" date="2020-04" db="EMBL/GenBank/DDBJ databases">
        <authorList>
            <person name="Chiriac C."/>
            <person name="Salcher M."/>
            <person name="Ghai R."/>
            <person name="Kavagutti S V."/>
        </authorList>
    </citation>
    <scope>NUCLEOTIDE SEQUENCE</scope>
</reference>
<proteinExistence type="predicted"/>
<name>A0A6J5NBD3_9CAUD</name>
<evidence type="ECO:0000313" key="1">
    <source>
        <dbReference type="EMBL" id="CAB4154348.1"/>
    </source>
</evidence>
<gene>
    <name evidence="1" type="ORF">UFOVP629_79</name>
</gene>